<dbReference type="Proteomes" id="UP000629098">
    <property type="component" value="Unassembled WGS sequence"/>
</dbReference>
<evidence type="ECO:0000313" key="2">
    <source>
        <dbReference type="Proteomes" id="UP000629098"/>
    </source>
</evidence>
<reference evidence="1" key="1">
    <citation type="submission" date="2020-09" db="EMBL/GenBank/DDBJ databases">
        <title>Iningainema tapete sp. nov. (Scytonemataceae, Cyanobacteria) from greenhouses in central Florida (USA) produces two types of nodularin with biosynthetic potential for microcystin-LR and anabaenopeptins.</title>
        <authorList>
            <person name="Berthold D.E."/>
            <person name="Lefler F.W."/>
            <person name="Huang I.-S."/>
            <person name="Abdulla H."/>
            <person name="Zimba P.V."/>
            <person name="Laughinghouse H.D. IV."/>
        </authorList>
    </citation>
    <scope>NUCLEOTIDE SEQUENCE</scope>
    <source>
        <strain evidence="1">BLCCT55</strain>
    </source>
</reference>
<gene>
    <name evidence="1" type="ORF">ICL16_03380</name>
</gene>
<dbReference type="AlphaFoldDB" id="A0A8J6XDU0"/>
<keyword evidence="2" id="KW-1185">Reference proteome</keyword>
<organism evidence="1 2">
    <name type="scientific">Iningainema tapete BLCC-T55</name>
    <dbReference type="NCBI Taxonomy" id="2748662"/>
    <lineage>
        <taxon>Bacteria</taxon>
        <taxon>Bacillati</taxon>
        <taxon>Cyanobacteriota</taxon>
        <taxon>Cyanophyceae</taxon>
        <taxon>Nostocales</taxon>
        <taxon>Scytonemataceae</taxon>
        <taxon>Iningainema tapete</taxon>
    </lineage>
</organism>
<sequence length="97" mass="10896">MNNKCQHPGCSGENTTACFLPDNTTDKPDYYYCVKHAPQEGFCYCCGQFWAGVERFDFAGFYGGIKGLCENCDSSIRASLGEFDDDDEFYCALDFDD</sequence>
<dbReference type="EMBL" id="JACXAE010000013">
    <property type="protein sequence ID" value="MBD2771190.1"/>
    <property type="molecule type" value="Genomic_DNA"/>
</dbReference>
<protein>
    <submittedName>
        <fullName evidence="1">Uncharacterized protein</fullName>
    </submittedName>
</protein>
<dbReference type="RefSeq" id="WP_190825479.1">
    <property type="nucleotide sequence ID" value="NZ_CAWPPI010000013.1"/>
</dbReference>
<name>A0A8J6XDU0_9CYAN</name>
<accession>A0A8J6XDU0</accession>
<comment type="caution">
    <text evidence="1">The sequence shown here is derived from an EMBL/GenBank/DDBJ whole genome shotgun (WGS) entry which is preliminary data.</text>
</comment>
<evidence type="ECO:0000313" key="1">
    <source>
        <dbReference type="EMBL" id="MBD2771190.1"/>
    </source>
</evidence>
<proteinExistence type="predicted"/>